<organism evidence="2 3">
    <name type="scientific">candidate division WOR-1 bacterium RIFOXYB2_FULL_48_7</name>
    <dbReference type="NCBI Taxonomy" id="1802583"/>
    <lineage>
        <taxon>Bacteria</taxon>
        <taxon>Bacillati</taxon>
        <taxon>Saganbacteria</taxon>
    </lineage>
</organism>
<dbReference type="AlphaFoldDB" id="A0A1F4T9J5"/>
<protein>
    <recommendedName>
        <fullName evidence="1">Nudix hydrolase domain-containing protein</fullName>
    </recommendedName>
</protein>
<dbReference type="Pfam" id="PF00293">
    <property type="entry name" value="NUDIX"/>
    <property type="match status" value="1"/>
</dbReference>
<dbReference type="Gene3D" id="3.90.79.10">
    <property type="entry name" value="Nucleoside Triphosphate Pyrophosphohydrolase"/>
    <property type="match status" value="1"/>
</dbReference>
<comment type="caution">
    <text evidence="2">The sequence shown here is derived from an EMBL/GenBank/DDBJ whole genome shotgun (WGS) entry which is preliminary data.</text>
</comment>
<dbReference type="InterPro" id="IPR000086">
    <property type="entry name" value="NUDIX_hydrolase_dom"/>
</dbReference>
<dbReference type="SUPFAM" id="SSF55811">
    <property type="entry name" value="Nudix"/>
    <property type="match status" value="1"/>
</dbReference>
<evidence type="ECO:0000259" key="1">
    <source>
        <dbReference type="PROSITE" id="PS51462"/>
    </source>
</evidence>
<gene>
    <name evidence="2" type="ORF">A2311_06605</name>
</gene>
<dbReference type="InterPro" id="IPR015797">
    <property type="entry name" value="NUDIX_hydrolase-like_dom_sf"/>
</dbReference>
<dbReference type="EMBL" id="MEUF01000090">
    <property type="protein sequence ID" value="OGC29452.1"/>
    <property type="molecule type" value="Genomic_DNA"/>
</dbReference>
<evidence type="ECO:0000313" key="3">
    <source>
        <dbReference type="Proteomes" id="UP000178951"/>
    </source>
</evidence>
<evidence type="ECO:0000313" key="2">
    <source>
        <dbReference type="EMBL" id="OGC29452.1"/>
    </source>
</evidence>
<dbReference type="Proteomes" id="UP000178951">
    <property type="component" value="Unassembled WGS sequence"/>
</dbReference>
<accession>A0A1F4T9J5</accession>
<name>A0A1F4T9J5_UNCSA</name>
<dbReference type="STRING" id="1802583.A2311_06605"/>
<proteinExistence type="predicted"/>
<sequence length="225" mass="24833">MNINLSLVALRCRAKIAWFDAKAAVTRQYYPRAAYQAGYSPDTEYLPIIGADHVVTDHVLRRTAHEQGLLHPTVHLIIFNERGEILVQKRGGSKDNSAGKLAQSVGGHLSALNCPVGEPVHLLTSFQAVKIESSQELGISLSQISFIAEFRHVSAGGKNQEFATLFLGWTNDQIKANRTELSWAEWFDPFQVRALSISSPGLFSPSFLTDLAKLESAGFFNPRPK</sequence>
<reference evidence="2 3" key="1">
    <citation type="journal article" date="2016" name="Nat. Commun.">
        <title>Thousands of microbial genomes shed light on interconnected biogeochemical processes in an aquifer system.</title>
        <authorList>
            <person name="Anantharaman K."/>
            <person name="Brown C.T."/>
            <person name="Hug L.A."/>
            <person name="Sharon I."/>
            <person name="Castelle C.J."/>
            <person name="Probst A.J."/>
            <person name="Thomas B.C."/>
            <person name="Singh A."/>
            <person name="Wilkins M.J."/>
            <person name="Karaoz U."/>
            <person name="Brodie E.L."/>
            <person name="Williams K.H."/>
            <person name="Hubbard S.S."/>
            <person name="Banfield J.F."/>
        </authorList>
    </citation>
    <scope>NUCLEOTIDE SEQUENCE [LARGE SCALE GENOMIC DNA]</scope>
</reference>
<dbReference type="PROSITE" id="PS51462">
    <property type="entry name" value="NUDIX"/>
    <property type="match status" value="1"/>
</dbReference>
<feature type="domain" description="Nudix hydrolase" evidence="1">
    <location>
        <begin position="69"/>
        <end position="209"/>
    </location>
</feature>